<dbReference type="RefSeq" id="WP_010880658.1">
    <property type="nucleotide sequence ID" value="NC_000918.1"/>
</dbReference>
<dbReference type="GO" id="GO:0046872">
    <property type="term" value="F:metal ion binding"/>
    <property type="evidence" value="ECO:0007669"/>
    <property type="project" value="UniProtKB-KW"/>
</dbReference>
<dbReference type="InterPro" id="IPR009057">
    <property type="entry name" value="Homeodomain-like_sf"/>
</dbReference>
<dbReference type="InterPro" id="IPR023772">
    <property type="entry name" value="DNA-bd_HTH_TetR-type_CS"/>
</dbReference>
<feature type="binding site" evidence="8">
    <location>
        <position position="75"/>
    </location>
    <ligand>
        <name>Mg(2+)</name>
        <dbReference type="ChEBI" id="CHEBI:18420"/>
        <label>1</label>
    </ligand>
</feature>
<reference evidence="8" key="2">
    <citation type="submission" date="2007-03" db="PDB data bank">
        <title>Crystal structure of aq_1058, a transcriptional regulator (TerR/AcrR family) from Aquifex aeolicus VF5.</title>
        <authorList>
            <person name="Agari Y."/>
            <person name="Shinkai A."/>
            <person name="Yokoyama S."/>
            <person name="Kuramitsu S."/>
        </authorList>
    </citation>
    <scope>X-RAY CRYSTALLOGRAPHY (1.55 ANGSTROMS) IN COMPLEX WITH MG(2+)</scope>
    <scope>DISULFIDE BONDS</scope>
</reference>
<dbReference type="EvolutionaryTrace" id="O67157"/>
<evidence type="ECO:0000256" key="1">
    <source>
        <dbReference type="ARBA" id="ARBA00023015"/>
    </source>
</evidence>
<keyword evidence="2 4" id="KW-0238">DNA-binding</keyword>
<name>O67157_AQUAE</name>
<dbReference type="Pfam" id="PF21542">
    <property type="entry name" value="TetR_C_42"/>
    <property type="match status" value="1"/>
</dbReference>
<dbReference type="PRINTS" id="PR00455">
    <property type="entry name" value="HTHTETR"/>
</dbReference>
<dbReference type="eggNOG" id="COG1309">
    <property type="taxonomic scope" value="Bacteria"/>
</dbReference>
<dbReference type="KEGG" id="aae:aq_1058"/>
<dbReference type="Gene3D" id="1.10.357.10">
    <property type="entry name" value="Tetracycline Repressor, domain 2"/>
    <property type="match status" value="1"/>
</dbReference>
<dbReference type="Proteomes" id="UP000000798">
    <property type="component" value="Chromosome"/>
</dbReference>
<feature type="disulfide bond" evidence="8">
    <location>
        <position position="100"/>
    </location>
</feature>
<evidence type="ECO:0000256" key="3">
    <source>
        <dbReference type="ARBA" id="ARBA00023163"/>
    </source>
</evidence>
<dbReference type="GO" id="GO:0003677">
    <property type="term" value="F:DNA binding"/>
    <property type="evidence" value="ECO:0007669"/>
    <property type="project" value="UniProtKB-UniRule"/>
</dbReference>
<dbReference type="EMBL" id="AE000657">
    <property type="protein sequence ID" value="AAC07123.1"/>
    <property type="molecule type" value="Genomic_DNA"/>
</dbReference>
<evidence type="ECO:0000256" key="4">
    <source>
        <dbReference type="PROSITE-ProRule" id="PRU00335"/>
    </source>
</evidence>
<feature type="binding site" evidence="8">
    <location>
        <position position="78"/>
    </location>
    <ligand>
        <name>Mg(2+)</name>
        <dbReference type="ChEBI" id="CHEBI:18420"/>
        <label>2</label>
    </ligand>
</feature>
<evidence type="ECO:0000259" key="5">
    <source>
        <dbReference type="PROSITE" id="PS50977"/>
    </source>
</evidence>
<feature type="DNA-binding region" description="H-T-H motif" evidence="4">
    <location>
        <begin position="24"/>
        <end position="43"/>
    </location>
</feature>
<dbReference type="EnsemblBacteria" id="AAC07123">
    <property type="protein sequence ID" value="AAC07123"/>
    <property type="gene ID" value="aq_1058"/>
</dbReference>
<dbReference type="Pfam" id="PF00440">
    <property type="entry name" value="TetR_N"/>
    <property type="match status" value="1"/>
</dbReference>
<dbReference type="InParanoid" id="O67157"/>
<keyword evidence="7" id="KW-1185">Reference proteome</keyword>
<accession>O67157</accession>
<dbReference type="FunFam" id="1.10.10.60:FF:000141">
    <property type="entry name" value="TetR family transcriptional regulator"/>
    <property type="match status" value="1"/>
</dbReference>
<keyword evidence="8" id="KW-0479">Metal-binding</keyword>
<proteinExistence type="evidence at protein level"/>
<dbReference type="GO" id="GO:0032993">
    <property type="term" value="C:protein-DNA complex"/>
    <property type="evidence" value="ECO:0000318"/>
    <property type="project" value="GO_Central"/>
</dbReference>
<evidence type="ECO:0007829" key="8">
    <source>
        <dbReference type="PDB" id="2EH3"/>
    </source>
</evidence>
<dbReference type="GO" id="GO:0003700">
    <property type="term" value="F:DNA-binding transcription factor activity"/>
    <property type="evidence" value="ECO:0000318"/>
    <property type="project" value="GO_Central"/>
</dbReference>
<dbReference type="AlphaFoldDB" id="O67157"/>
<dbReference type="PDBsum" id="2EH3"/>
<dbReference type="PIR" id="B70391">
    <property type="entry name" value="B70391"/>
</dbReference>
<dbReference type="InterPro" id="IPR049446">
    <property type="entry name" value="TetR_AcrR1-like_C"/>
</dbReference>
<dbReference type="Gene3D" id="1.10.10.60">
    <property type="entry name" value="Homeodomain-like"/>
    <property type="match status" value="1"/>
</dbReference>
<keyword evidence="8" id="KW-0002">3D-structure</keyword>
<keyword evidence="1" id="KW-0805">Transcription regulation</keyword>
<feature type="binding site" evidence="8">
    <location>
        <position position="78"/>
    </location>
    <ligand>
        <name>Mg(2+)</name>
        <dbReference type="ChEBI" id="CHEBI:18420"/>
        <label>1</label>
    </ligand>
</feature>
<dbReference type="PDB" id="2EH3">
    <property type="method" value="X-ray"/>
    <property type="resolution" value="1.55 A"/>
    <property type="chains" value="A=1-179"/>
</dbReference>
<dbReference type="PROSITE" id="PS01081">
    <property type="entry name" value="HTH_TETR_1"/>
    <property type="match status" value="1"/>
</dbReference>
<gene>
    <name evidence="6" type="primary">acrR1</name>
    <name evidence="6" type="ordered locus">aq_1058</name>
</gene>
<dbReference type="HOGENOM" id="CLU_069356_12_2_0"/>
<feature type="binding site" evidence="8">
    <location>
        <position position="82"/>
    </location>
    <ligand>
        <name>Mg(2+)</name>
        <dbReference type="ChEBI" id="CHEBI:18420"/>
        <label>2</label>
    </ligand>
</feature>
<reference evidence="6 7" key="1">
    <citation type="journal article" date="1998" name="Nature">
        <title>The complete genome of the hyperthermophilic bacterium Aquifex aeolicus.</title>
        <authorList>
            <person name="Deckert G."/>
            <person name="Warren P.V."/>
            <person name="Gaasterland T."/>
            <person name="Young W.G."/>
            <person name="Lenox A.L."/>
            <person name="Graham D.E."/>
            <person name="Overbeek R."/>
            <person name="Snead M.A."/>
            <person name="Keller M."/>
            <person name="Aujay M."/>
            <person name="Huber R."/>
            <person name="Feldman R.A."/>
            <person name="Short J.M."/>
            <person name="Olson G.J."/>
            <person name="Swanson R.V."/>
        </authorList>
    </citation>
    <scope>NUCLEOTIDE SEQUENCE [LARGE SCALE GENOMIC DNA]</scope>
    <source>
        <strain evidence="6 7">VF5</strain>
    </source>
</reference>
<feature type="domain" description="HTH tetR-type" evidence="5">
    <location>
        <begin position="1"/>
        <end position="61"/>
    </location>
</feature>
<dbReference type="STRING" id="224324.aq_1058"/>
<evidence type="ECO:0000256" key="2">
    <source>
        <dbReference type="ARBA" id="ARBA00023125"/>
    </source>
</evidence>
<evidence type="ECO:0000313" key="7">
    <source>
        <dbReference type="Proteomes" id="UP000000798"/>
    </source>
</evidence>
<dbReference type="PATRIC" id="fig|224324.8.peg.821"/>
<dbReference type="SMR" id="O67157"/>
<sequence>MGTKERILEVSKELFFEKGYQGTSVEEIVKRANLSKGAFYFHFKSKEELITEIIERTHKKIISLFEENKEKTPEELLEMFLEVLYREKKVVYIFLFDLLCSEKFRNIYFEKIEDAKRRFEKFLEKHFPSKAEILSEIILGFLRQLILHYVIKEERELPFLKEKLREGLKLIFEGVKKCG</sequence>
<dbReference type="PROSITE" id="PS50977">
    <property type="entry name" value="HTH_TETR_2"/>
    <property type="match status" value="1"/>
</dbReference>
<dbReference type="PANTHER" id="PTHR43479:SF11">
    <property type="entry name" value="ACREF_ENVCD OPERON REPRESSOR-RELATED"/>
    <property type="match status" value="1"/>
</dbReference>
<organism evidence="6 7">
    <name type="scientific">Aquifex aeolicus (strain VF5)</name>
    <dbReference type="NCBI Taxonomy" id="224324"/>
    <lineage>
        <taxon>Bacteria</taxon>
        <taxon>Pseudomonadati</taxon>
        <taxon>Aquificota</taxon>
        <taxon>Aquificia</taxon>
        <taxon>Aquificales</taxon>
        <taxon>Aquificaceae</taxon>
        <taxon>Aquifex</taxon>
    </lineage>
</organism>
<evidence type="ECO:0000313" key="6">
    <source>
        <dbReference type="EMBL" id="AAC07123.1"/>
    </source>
</evidence>
<dbReference type="SUPFAM" id="SSF46689">
    <property type="entry name" value="Homeodomain-like"/>
    <property type="match status" value="1"/>
</dbReference>
<dbReference type="InterPro" id="IPR050624">
    <property type="entry name" value="HTH-type_Tx_Regulator"/>
</dbReference>
<dbReference type="InterPro" id="IPR001647">
    <property type="entry name" value="HTH_TetR"/>
</dbReference>
<dbReference type="OrthoDB" id="13453at2"/>
<keyword evidence="3" id="KW-0804">Transcription</keyword>
<protein>
    <submittedName>
        <fullName evidence="6">Transcriptional regulator (TetR/AcrR family)</fullName>
    </submittedName>
</protein>
<dbReference type="PANTHER" id="PTHR43479">
    <property type="entry name" value="ACREF/ENVCD OPERON REPRESSOR-RELATED"/>
    <property type="match status" value="1"/>
</dbReference>